<dbReference type="AlphaFoldDB" id="A0A2G5BDZ0"/>
<protein>
    <recommendedName>
        <fullName evidence="4">Thioesterase domain-containing protein</fullName>
    </recommendedName>
</protein>
<gene>
    <name evidence="2" type="ORF">COEREDRAFT_91945</name>
</gene>
<organism evidence="2 3">
    <name type="scientific">Coemansia reversa (strain ATCC 12441 / NRRL 1564)</name>
    <dbReference type="NCBI Taxonomy" id="763665"/>
    <lineage>
        <taxon>Eukaryota</taxon>
        <taxon>Fungi</taxon>
        <taxon>Fungi incertae sedis</taxon>
        <taxon>Zoopagomycota</taxon>
        <taxon>Kickxellomycotina</taxon>
        <taxon>Kickxellomycetes</taxon>
        <taxon>Kickxellales</taxon>
        <taxon>Kickxellaceae</taxon>
        <taxon>Coemansia</taxon>
    </lineage>
</organism>
<dbReference type="SUPFAM" id="SSF54637">
    <property type="entry name" value="Thioesterase/thiol ester dehydrase-isomerase"/>
    <property type="match status" value="1"/>
</dbReference>
<dbReference type="InterPro" id="IPR039298">
    <property type="entry name" value="ACOT13"/>
</dbReference>
<keyword evidence="3" id="KW-1185">Reference proteome</keyword>
<evidence type="ECO:0008006" key="4">
    <source>
        <dbReference type="Google" id="ProtNLM"/>
    </source>
</evidence>
<dbReference type="STRING" id="763665.A0A2G5BDZ0"/>
<dbReference type="Proteomes" id="UP000242474">
    <property type="component" value="Unassembled WGS sequence"/>
</dbReference>
<dbReference type="InterPro" id="IPR029069">
    <property type="entry name" value="HotDog_dom_sf"/>
</dbReference>
<proteinExistence type="predicted"/>
<accession>A0A2G5BDZ0</accession>
<dbReference type="PANTHER" id="PTHR21660:SF1">
    <property type="entry name" value="ACYL-COENZYME A THIOESTERASE 13"/>
    <property type="match status" value="1"/>
</dbReference>
<dbReference type="Gene3D" id="3.10.129.10">
    <property type="entry name" value="Hotdog Thioesterase"/>
    <property type="match status" value="1"/>
</dbReference>
<keyword evidence="1" id="KW-0378">Hydrolase</keyword>
<dbReference type="GO" id="GO:0047617">
    <property type="term" value="F:fatty acyl-CoA hydrolase activity"/>
    <property type="evidence" value="ECO:0007669"/>
    <property type="project" value="InterPro"/>
</dbReference>
<sequence length="154" mass="16662">MDQEDKELIAAVNQSYSHANRYLHYGMDIHPQVTWASAASGRFIAEWLVTDEHIGASGCVDEGCLATVTDNTTAMLIASIYGHKSVSTSITVQAVAPVQAGTVIEISCSISDLNARQPHAKAVFRVKDNPTKVIAVGTHTKFFKPILTESQPHL</sequence>
<evidence type="ECO:0000313" key="3">
    <source>
        <dbReference type="Proteomes" id="UP000242474"/>
    </source>
</evidence>
<reference evidence="2 3" key="1">
    <citation type="journal article" date="2015" name="Genome Biol. Evol.">
        <title>Phylogenomic analyses indicate that early fungi evolved digesting cell walls of algal ancestors of land plants.</title>
        <authorList>
            <person name="Chang Y."/>
            <person name="Wang S."/>
            <person name="Sekimoto S."/>
            <person name="Aerts A.L."/>
            <person name="Choi C."/>
            <person name="Clum A."/>
            <person name="LaButti K.M."/>
            <person name="Lindquist E.A."/>
            <person name="Yee Ngan C."/>
            <person name="Ohm R.A."/>
            <person name="Salamov A.A."/>
            <person name="Grigoriev I.V."/>
            <person name="Spatafora J.W."/>
            <person name="Berbee M.L."/>
        </authorList>
    </citation>
    <scope>NUCLEOTIDE SEQUENCE [LARGE SCALE GENOMIC DNA]</scope>
    <source>
        <strain evidence="2 3">NRRL 1564</strain>
    </source>
</reference>
<name>A0A2G5BDZ0_COERN</name>
<evidence type="ECO:0000313" key="2">
    <source>
        <dbReference type="EMBL" id="PIA17223.1"/>
    </source>
</evidence>
<dbReference type="OrthoDB" id="5581960at2759"/>
<dbReference type="EMBL" id="KZ303495">
    <property type="protein sequence ID" value="PIA17223.1"/>
    <property type="molecule type" value="Genomic_DNA"/>
</dbReference>
<dbReference type="PANTHER" id="PTHR21660">
    <property type="entry name" value="THIOESTERASE SUPERFAMILY MEMBER-RELATED"/>
    <property type="match status" value="1"/>
</dbReference>
<evidence type="ECO:0000256" key="1">
    <source>
        <dbReference type="ARBA" id="ARBA00022801"/>
    </source>
</evidence>